<keyword evidence="8 14" id="KW-1133">Transmembrane helix</keyword>
<feature type="transmembrane region" description="Helical" evidence="14">
    <location>
        <begin position="24"/>
        <end position="42"/>
    </location>
</feature>
<evidence type="ECO:0000256" key="12">
    <source>
        <dbReference type="ARBA" id="ARBA00023180"/>
    </source>
</evidence>
<sequence length="676" mass="75087">MSHHHMSMGMGSAALPKLYDFPKIYWAVVGSAIGVATLVNLYNHILCRQRLSAAKSGTRTPAKPSSWLTLGVATVYALTREASNYSLYIPFKKRVFRFPSVGRASLVLANAVTLIVLCLYGLDLTGRFTKEDVAFRCGVVTLGQVPLIFLLAGKNNIVGYLSGVSYERLNWLHRWCARTMLLTATIHMGYFFASWDQYKYIPYKLKNDELAWKGLAAWSVLVWIVLSSMTPIRGWNYELFVVQHLVSFGVFLGFVYIHIPKDTKGYVWVPVALFLFDRGVRATRVLYANISLFHPKQRGQGLLACKAEFTPLPHNTTRVVIENPPISWTPGQHVFLSCHSVVPLQSHPFTVASIPEDGVMEFLIKSKRGGTKRFFKHAEKSSGLSDGTSKTKTVTIEGPYGALRPLRQFDSVVLLAGSTGATFTLPLLRDILHGWRETSTSNSSSRSFFSRQTGAVARHVRFVWVVKSRGQLSWFGAHLSSIAADFEILQDRLRDVKLEMGVYITCDERFTNEHNTLLSNITAPQKKTSTPTLRHKSIPSDEKAMLSTNVRDSTSSTTSITPCNCRSAIIEKGANTQQTTALCCCRQNSRPESTSPSPSSITIHPSITLHTGRPQTRDIIRRSLESALGESAVVVCGPTSLVADVKRDVWALSDERAVHKGTGAQGIYLHTESFSY</sequence>
<dbReference type="PANTHER" id="PTHR32361">
    <property type="entry name" value="FERRIC/CUPRIC REDUCTASE TRANSMEMBRANE COMPONENT"/>
    <property type="match status" value="1"/>
</dbReference>
<dbReference type="SUPFAM" id="SSF52343">
    <property type="entry name" value="Ferredoxin reductase-like, C-terminal NADP-linked domain"/>
    <property type="match status" value="1"/>
</dbReference>
<keyword evidence="9" id="KW-0560">Oxidoreductase</keyword>
<evidence type="ECO:0000259" key="15">
    <source>
        <dbReference type="PROSITE" id="PS51384"/>
    </source>
</evidence>
<keyword evidence="10" id="KW-0406">Ion transport</keyword>
<evidence type="ECO:0000256" key="7">
    <source>
        <dbReference type="ARBA" id="ARBA00022982"/>
    </source>
</evidence>
<keyword evidence="5" id="KW-1003">Cell membrane</keyword>
<dbReference type="InterPro" id="IPR013112">
    <property type="entry name" value="FAD-bd_8"/>
</dbReference>
<evidence type="ECO:0000256" key="11">
    <source>
        <dbReference type="ARBA" id="ARBA00023136"/>
    </source>
</evidence>
<accession>A0A7U2EXD6</accession>
<feature type="transmembrane region" description="Helical" evidence="14">
    <location>
        <begin position="175"/>
        <end position="195"/>
    </location>
</feature>
<dbReference type="Pfam" id="PF08030">
    <property type="entry name" value="NAD_binding_6"/>
    <property type="match status" value="1"/>
</dbReference>
<organism evidence="16 17">
    <name type="scientific">Phaeosphaeria nodorum (strain SN15 / ATCC MYA-4574 / FGSC 10173)</name>
    <name type="common">Glume blotch fungus</name>
    <name type="synonym">Parastagonospora nodorum</name>
    <dbReference type="NCBI Taxonomy" id="321614"/>
    <lineage>
        <taxon>Eukaryota</taxon>
        <taxon>Fungi</taxon>
        <taxon>Dikarya</taxon>
        <taxon>Ascomycota</taxon>
        <taxon>Pezizomycotina</taxon>
        <taxon>Dothideomycetes</taxon>
        <taxon>Pleosporomycetidae</taxon>
        <taxon>Pleosporales</taxon>
        <taxon>Pleosporineae</taxon>
        <taxon>Phaeosphaeriaceae</taxon>
        <taxon>Parastagonospora</taxon>
    </lineage>
</organism>
<dbReference type="CDD" id="cd06186">
    <property type="entry name" value="NOX_Duox_like_FAD_NADP"/>
    <property type="match status" value="1"/>
</dbReference>
<dbReference type="Pfam" id="PF08022">
    <property type="entry name" value="FAD_binding_8"/>
    <property type="match status" value="1"/>
</dbReference>
<dbReference type="InterPro" id="IPR013121">
    <property type="entry name" value="Fe_red_NAD-bd_6"/>
</dbReference>
<keyword evidence="6 14" id="KW-0812">Transmembrane</keyword>
<keyword evidence="4" id="KW-0813">Transport</keyword>
<feature type="transmembrane region" description="Helical" evidence="14">
    <location>
        <begin position="142"/>
        <end position="163"/>
    </location>
</feature>
<evidence type="ECO:0000256" key="10">
    <source>
        <dbReference type="ARBA" id="ARBA00023065"/>
    </source>
</evidence>
<dbReference type="SFLD" id="SFLDS00052">
    <property type="entry name" value="Ferric_Reductase_Domain"/>
    <property type="match status" value="1"/>
</dbReference>
<evidence type="ECO:0000256" key="3">
    <source>
        <dbReference type="ARBA" id="ARBA00012668"/>
    </source>
</evidence>
<dbReference type="GO" id="GO:0052851">
    <property type="term" value="F:ferric-chelate reductase (NADPH) activity"/>
    <property type="evidence" value="ECO:0007669"/>
    <property type="project" value="UniProtKB-EC"/>
</dbReference>
<name>A0A7U2EXD6_PHANO</name>
<evidence type="ECO:0000256" key="8">
    <source>
        <dbReference type="ARBA" id="ARBA00022989"/>
    </source>
</evidence>
<comment type="subcellular location">
    <subcellularLocation>
        <location evidence="1">Cell membrane</location>
        <topology evidence="1">Multi-pass membrane protein</topology>
    </subcellularLocation>
</comment>
<evidence type="ECO:0000256" key="13">
    <source>
        <dbReference type="ARBA" id="ARBA00048483"/>
    </source>
</evidence>
<keyword evidence="17" id="KW-1185">Reference proteome</keyword>
<evidence type="ECO:0000256" key="5">
    <source>
        <dbReference type="ARBA" id="ARBA00022475"/>
    </source>
</evidence>
<evidence type="ECO:0000313" key="16">
    <source>
        <dbReference type="EMBL" id="QRC94626.1"/>
    </source>
</evidence>
<comment type="catalytic activity">
    <reaction evidence="13">
        <text>2 a Fe(II)-siderophore + NADP(+) + H(+) = 2 a Fe(III)-siderophore + NADPH</text>
        <dbReference type="Rhea" id="RHEA:28795"/>
        <dbReference type="Rhea" id="RHEA-COMP:11342"/>
        <dbReference type="Rhea" id="RHEA-COMP:11344"/>
        <dbReference type="ChEBI" id="CHEBI:15378"/>
        <dbReference type="ChEBI" id="CHEBI:29033"/>
        <dbReference type="ChEBI" id="CHEBI:29034"/>
        <dbReference type="ChEBI" id="CHEBI:57783"/>
        <dbReference type="ChEBI" id="CHEBI:58349"/>
        <dbReference type="EC" id="1.16.1.9"/>
    </reaction>
</comment>
<keyword evidence="7" id="KW-0249">Electron transport</keyword>
<dbReference type="GO" id="GO:0005886">
    <property type="term" value="C:plasma membrane"/>
    <property type="evidence" value="ECO:0007669"/>
    <property type="project" value="UniProtKB-SubCell"/>
</dbReference>
<dbReference type="PROSITE" id="PS51384">
    <property type="entry name" value="FAD_FR"/>
    <property type="match status" value="1"/>
</dbReference>
<dbReference type="AlphaFoldDB" id="A0A7U2EXD6"/>
<dbReference type="Gene3D" id="2.40.30.10">
    <property type="entry name" value="Translation factors"/>
    <property type="match status" value="1"/>
</dbReference>
<evidence type="ECO:0000256" key="6">
    <source>
        <dbReference type="ARBA" id="ARBA00022692"/>
    </source>
</evidence>
<dbReference type="Pfam" id="PF01794">
    <property type="entry name" value="Ferric_reduct"/>
    <property type="match status" value="1"/>
</dbReference>
<evidence type="ECO:0000256" key="14">
    <source>
        <dbReference type="SAM" id="Phobius"/>
    </source>
</evidence>
<dbReference type="Gene3D" id="3.40.50.80">
    <property type="entry name" value="Nucleotide-binding domain of ferredoxin-NADP reductase (FNR) module"/>
    <property type="match status" value="1"/>
</dbReference>
<dbReference type="OrthoDB" id="3944240at2759"/>
<proteinExistence type="inferred from homology"/>
<dbReference type="InterPro" id="IPR017938">
    <property type="entry name" value="Riboflavin_synthase-like_b-brl"/>
</dbReference>
<dbReference type="EMBL" id="CP069026">
    <property type="protein sequence ID" value="QRC94626.1"/>
    <property type="molecule type" value="Genomic_DNA"/>
</dbReference>
<dbReference type="VEuPathDB" id="FungiDB:JI435_078510"/>
<comment type="similarity">
    <text evidence="2">Belongs to the ferric reductase (FRE) family.</text>
</comment>
<evidence type="ECO:0000256" key="4">
    <source>
        <dbReference type="ARBA" id="ARBA00022448"/>
    </source>
</evidence>
<protein>
    <recommendedName>
        <fullName evidence="3">ferric-chelate reductase (NADPH)</fullName>
        <ecNumber evidence="3">1.16.1.9</ecNumber>
    </recommendedName>
</protein>
<feature type="transmembrane region" description="Helical" evidence="14">
    <location>
        <begin position="215"/>
        <end position="232"/>
    </location>
</feature>
<feature type="domain" description="FAD-binding FR-type" evidence="15">
    <location>
        <begin position="295"/>
        <end position="406"/>
    </location>
</feature>
<dbReference type="InterPro" id="IPR051410">
    <property type="entry name" value="Ferric/Cupric_Reductase"/>
</dbReference>
<dbReference type="InterPro" id="IPR013130">
    <property type="entry name" value="Fe3_Rdtase_TM_dom"/>
</dbReference>
<evidence type="ECO:0000256" key="2">
    <source>
        <dbReference type="ARBA" id="ARBA00006278"/>
    </source>
</evidence>
<dbReference type="InterPro" id="IPR039261">
    <property type="entry name" value="FNR_nucleotide-bd"/>
</dbReference>
<dbReference type="SFLD" id="SFLDG01168">
    <property type="entry name" value="Ferric_reductase_subgroup_(FRE"/>
    <property type="match status" value="1"/>
</dbReference>
<keyword evidence="12" id="KW-0325">Glycoprotein</keyword>
<evidence type="ECO:0000256" key="1">
    <source>
        <dbReference type="ARBA" id="ARBA00004651"/>
    </source>
</evidence>
<gene>
    <name evidence="16" type="ORF">JI435_078510</name>
</gene>
<feature type="transmembrane region" description="Helical" evidence="14">
    <location>
        <begin position="239"/>
        <end position="259"/>
    </location>
</feature>
<evidence type="ECO:0000256" key="9">
    <source>
        <dbReference type="ARBA" id="ARBA00023002"/>
    </source>
</evidence>
<dbReference type="GO" id="GO:0006826">
    <property type="term" value="P:iron ion transport"/>
    <property type="evidence" value="ECO:0007669"/>
    <property type="project" value="UniProtKB-ARBA"/>
</dbReference>
<keyword evidence="11 14" id="KW-0472">Membrane</keyword>
<dbReference type="PANTHER" id="PTHR32361:SF9">
    <property type="entry name" value="FERRIC REDUCTASE TRANSMEMBRANE COMPONENT 3-RELATED"/>
    <property type="match status" value="1"/>
</dbReference>
<feature type="transmembrane region" description="Helical" evidence="14">
    <location>
        <begin position="101"/>
        <end position="122"/>
    </location>
</feature>
<dbReference type="EC" id="1.16.1.9" evidence="3"/>
<evidence type="ECO:0000313" key="17">
    <source>
        <dbReference type="Proteomes" id="UP000663193"/>
    </source>
</evidence>
<dbReference type="SUPFAM" id="SSF63380">
    <property type="entry name" value="Riboflavin synthase domain-like"/>
    <property type="match status" value="1"/>
</dbReference>
<dbReference type="InterPro" id="IPR017927">
    <property type="entry name" value="FAD-bd_FR_type"/>
</dbReference>
<reference evidence="17" key="1">
    <citation type="journal article" date="2021" name="BMC Genomics">
        <title>Chromosome-level genome assembly and manually-curated proteome of model necrotroph Parastagonospora nodorum Sn15 reveals a genome-wide trove of candidate effector homologs, and redundancy of virulence-related functions within an accessory chromosome.</title>
        <authorList>
            <person name="Bertazzoni S."/>
            <person name="Jones D.A.B."/>
            <person name="Phan H.T."/>
            <person name="Tan K.-C."/>
            <person name="Hane J.K."/>
        </authorList>
    </citation>
    <scope>NUCLEOTIDE SEQUENCE [LARGE SCALE GENOMIC DNA]</scope>
    <source>
        <strain evidence="17">SN15 / ATCC MYA-4574 / FGSC 10173)</strain>
    </source>
</reference>
<dbReference type="Proteomes" id="UP000663193">
    <property type="component" value="Chromosome 4"/>
</dbReference>